<protein>
    <submittedName>
        <fullName evidence="2">Uncharacterized protein</fullName>
    </submittedName>
</protein>
<accession>A0ABR1RDB4</accession>
<name>A0ABR1RDB4_9PEZI</name>
<feature type="compositionally biased region" description="Low complexity" evidence="1">
    <location>
        <begin position="44"/>
        <end position="57"/>
    </location>
</feature>
<sequence length="340" mass="37710">MDRRALMAELLQGSVPASPPGRVGPEFAVGWGRPIRGQPAIGPASVTQAQQASAVSQDDLLSRDTPNQQEDTPHSSPLLREGAMFGMPLAEDDVFRPQVQQVVRYQELAQATPNHEASDPRAAFPPSVPGLETEFYHAFRDNQTHSQVTPGVYRGSVSSNQTFVAEGNNCCLFLTGFPADITVREFIHQVQTHQLGKIAAIHINPPSAHHPNAAIKVTMWSRDGAERLRNAIQSQLIAFVGHNLRALWNRNRVGPRPVPVQHESRVILVIGRPEHFGQHFTFKLDRIAVNCLSTQIMLVVYSFGSYINQAQNAYRLIRDSFDPGHVLVTYRRDPCEPQAL</sequence>
<feature type="region of interest" description="Disordered" evidence="1">
    <location>
        <begin position="12"/>
        <end position="79"/>
    </location>
</feature>
<organism evidence="2 3">
    <name type="scientific">Apiospora marii</name>
    <dbReference type="NCBI Taxonomy" id="335849"/>
    <lineage>
        <taxon>Eukaryota</taxon>
        <taxon>Fungi</taxon>
        <taxon>Dikarya</taxon>
        <taxon>Ascomycota</taxon>
        <taxon>Pezizomycotina</taxon>
        <taxon>Sordariomycetes</taxon>
        <taxon>Xylariomycetidae</taxon>
        <taxon>Amphisphaeriales</taxon>
        <taxon>Apiosporaceae</taxon>
        <taxon>Apiospora</taxon>
    </lineage>
</organism>
<evidence type="ECO:0000256" key="1">
    <source>
        <dbReference type="SAM" id="MobiDB-lite"/>
    </source>
</evidence>
<evidence type="ECO:0000313" key="3">
    <source>
        <dbReference type="Proteomes" id="UP001396898"/>
    </source>
</evidence>
<gene>
    <name evidence="2" type="ORF">PG991_010805</name>
</gene>
<reference evidence="2 3" key="1">
    <citation type="submission" date="2023-01" db="EMBL/GenBank/DDBJ databases">
        <title>Analysis of 21 Apiospora genomes using comparative genomics revels a genus with tremendous synthesis potential of carbohydrate active enzymes and secondary metabolites.</title>
        <authorList>
            <person name="Sorensen T."/>
        </authorList>
    </citation>
    <scope>NUCLEOTIDE SEQUENCE [LARGE SCALE GENOMIC DNA]</scope>
    <source>
        <strain evidence="2 3">CBS 20057</strain>
    </source>
</reference>
<comment type="caution">
    <text evidence="2">The sequence shown here is derived from an EMBL/GenBank/DDBJ whole genome shotgun (WGS) entry which is preliminary data.</text>
</comment>
<keyword evidence="3" id="KW-1185">Reference proteome</keyword>
<dbReference type="Proteomes" id="UP001396898">
    <property type="component" value="Unassembled WGS sequence"/>
</dbReference>
<evidence type="ECO:0000313" key="2">
    <source>
        <dbReference type="EMBL" id="KAK8008254.1"/>
    </source>
</evidence>
<dbReference type="EMBL" id="JAQQWI010000016">
    <property type="protein sequence ID" value="KAK8008254.1"/>
    <property type="molecule type" value="Genomic_DNA"/>
</dbReference>
<proteinExistence type="predicted"/>